<comment type="caution">
    <text evidence="2">The sequence shown here is derived from an EMBL/GenBank/DDBJ whole genome shotgun (WGS) entry which is preliminary data.</text>
</comment>
<keyword evidence="3" id="KW-1185">Reference proteome</keyword>
<sequence>MTTDPLYLVHEAALSVMRRKPRALARALEFAAEEVEPVPDLDEAYFRARLGQGSAGDPLLILWRGALSAWDVDTEPVWTDRPARTWERRAALYGVLGVDDGTAKLLDAVAPVATEAGPTVISDDFTPWYDPKRAGWYWPAYRRLLIESKRWKPESVAALDEATTRVVERLADPTAAEAYQSKGLVVGYVQSGKTANFTGVVAKAMDAGYRLVIVLGGTLNLLRGQTQRRLDMELVGEENILRGRDRDDPAVWEDLDYGDDREWHEGRFLRHGCLPSLMGAFDIERLTTRDDDYKRLRAGISALDFEKTRPEYPLYHPDNLHASKARLMVVKKNKAVLTKLLKDLGKIHTPLDQIPVLIVDDESDQASVNTSNPKKWRDGQADRTAINGLLAQLLARLPRAQYVGYTATPFANVFIDPSDAVDIFPKDFIISLQRPDGYMGVRDFHDLDSDVPVEARTIANSQEAAHVRGVELSDDLDDTWLQQALDMYVLSGAVKLYREAHNPALGDGYFRHHTMLVHESVRVAEHRELSHRLTKLWYDSAYTGSQGHARLRALFDRDMRPVSEFHAAGQPTPTSFDELIPCLGPVIVRVGGDGNPVITVNGDADVEKGTADFDKRPIWKILVGGTKLSRGFTVEGLTVTYYRRTTAQADTLMQMGRWFGFRHGYRDLVRLYIGRSEAFGTKTVDLYDAFEAICRDEEVFRGELHRYAESVDGRPQVTPAQVPPLVAQHLPWLRPTGVNKMYNAELVEIRSPGEPIEPTAYPEKPKDKAHNTQLWRPFLDRLGAQVEFTYVNDVTASTRPFLARTAVVSHDELLSVLEQSRWWDPSRFEPHLAYLRSLDASQIADWVLLVPSQTATGALQASVGGSVPLSLARRRRRRPPLFGAVSESFHRQTPKRIAGLAVPGPDPAAEALRGPGRGALVLYPVVEADSASAARELVRADGSIRPEDLVMGFLMVPPPSAEGTGPARVRFRARNSEKAGQAVVDVDGAGR</sequence>
<dbReference type="Proteomes" id="UP001500466">
    <property type="component" value="Unassembled WGS sequence"/>
</dbReference>
<evidence type="ECO:0000259" key="1">
    <source>
        <dbReference type="Pfam" id="PF10593"/>
    </source>
</evidence>
<evidence type="ECO:0000313" key="2">
    <source>
        <dbReference type="EMBL" id="GAA4991434.1"/>
    </source>
</evidence>
<accession>A0ABP9I889</accession>
<feature type="domain" description="Putative endonuclease Z1" evidence="1">
    <location>
        <begin position="481"/>
        <end position="729"/>
    </location>
</feature>
<reference evidence="3" key="1">
    <citation type="journal article" date="2019" name="Int. J. Syst. Evol. Microbiol.">
        <title>The Global Catalogue of Microorganisms (GCM) 10K type strain sequencing project: providing services to taxonomists for standard genome sequencing and annotation.</title>
        <authorList>
            <consortium name="The Broad Institute Genomics Platform"/>
            <consortium name="The Broad Institute Genome Sequencing Center for Infectious Disease"/>
            <person name="Wu L."/>
            <person name="Ma J."/>
        </authorList>
    </citation>
    <scope>NUCLEOTIDE SEQUENCE [LARGE SCALE GENOMIC DNA]</scope>
    <source>
        <strain evidence="3">JCM 17986</strain>
    </source>
</reference>
<organism evidence="2 3">
    <name type="scientific">Yinghuangia aomiensis</name>
    <dbReference type="NCBI Taxonomy" id="676205"/>
    <lineage>
        <taxon>Bacteria</taxon>
        <taxon>Bacillati</taxon>
        <taxon>Actinomycetota</taxon>
        <taxon>Actinomycetes</taxon>
        <taxon>Kitasatosporales</taxon>
        <taxon>Streptomycetaceae</taxon>
        <taxon>Yinghuangia</taxon>
    </lineage>
</organism>
<evidence type="ECO:0000313" key="3">
    <source>
        <dbReference type="Proteomes" id="UP001500466"/>
    </source>
</evidence>
<dbReference type="RefSeq" id="WP_345680261.1">
    <property type="nucleotide sequence ID" value="NZ_BAABHS010000043.1"/>
</dbReference>
<dbReference type="InterPro" id="IPR018310">
    <property type="entry name" value="Put_endonuclease_Z1-dom"/>
</dbReference>
<proteinExistence type="predicted"/>
<protein>
    <recommendedName>
        <fullName evidence="1">Putative endonuclease Z1 domain-containing protein</fullName>
    </recommendedName>
</protein>
<gene>
    <name evidence="2" type="ORF">GCM10023205_74380</name>
</gene>
<dbReference type="EMBL" id="BAABHS010000043">
    <property type="protein sequence ID" value="GAA4991434.1"/>
    <property type="molecule type" value="Genomic_DNA"/>
</dbReference>
<dbReference type="Pfam" id="PF10593">
    <property type="entry name" value="Z1"/>
    <property type="match status" value="1"/>
</dbReference>
<name>A0ABP9I889_9ACTN</name>